<gene>
    <name evidence="2" type="ORF">KEC57_10740</name>
</gene>
<evidence type="ECO:0000256" key="1">
    <source>
        <dbReference type="SAM" id="SignalP"/>
    </source>
</evidence>
<accession>A0A9X1S442</accession>
<keyword evidence="3" id="KW-1185">Reference proteome</keyword>
<dbReference type="Proteomes" id="UP001139354">
    <property type="component" value="Unassembled WGS sequence"/>
</dbReference>
<keyword evidence="1" id="KW-0732">Signal</keyword>
<dbReference type="AlphaFoldDB" id="A0A9X1S442"/>
<feature type="chain" id="PRO_5040791855" description="Lipoprotein" evidence="1">
    <location>
        <begin position="24"/>
        <end position="155"/>
    </location>
</feature>
<feature type="signal peptide" evidence="1">
    <location>
        <begin position="1"/>
        <end position="23"/>
    </location>
</feature>
<evidence type="ECO:0008006" key="4">
    <source>
        <dbReference type="Google" id="ProtNLM"/>
    </source>
</evidence>
<comment type="caution">
    <text evidence="2">The sequence shown here is derived from an EMBL/GenBank/DDBJ whole genome shotgun (WGS) entry which is preliminary data.</text>
</comment>
<evidence type="ECO:0000313" key="3">
    <source>
        <dbReference type="Proteomes" id="UP001139354"/>
    </source>
</evidence>
<dbReference type="RefSeq" id="WP_229384623.1">
    <property type="nucleotide sequence ID" value="NZ_JAGTTN010000003.1"/>
</dbReference>
<name>A0A9X1S442_9MICO</name>
<dbReference type="PROSITE" id="PS51257">
    <property type="entry name" value="PROKAR_LIPOPROTEIN"/>
    <property type="match status" value="1"/>
</dbReference>
<organism evidence="2 3">
    <name type="scientific">Microbacterium allomyrinae</name>
    <dbReference type="NCBI Taxonomy" id="2830666"/>
    <lineage>
        <taxon>Bacteria</taxon>
        <taxon>Bacillati</taxon>
        <taxon>Actinomycetota</taxon>
        <taxon>Actinomycetes</taxon>
        <taxon>Micrococcales</taxon>
        <taxon>Microbacteriaceae</taxon>
        <taxon>Microbacterium</taxon>
    </lineage>
</organism>
<proteinExistence type="predicted"/>
<dbReference type="EMBL" id="JAGTTN010000003">
    <property type="protein sequence ID" value="MCC2032655.1"/>
    <property type="molecule type" value="Genomic_DNA"/>
</dbReference>
<sequence>MRAPRRITAVVMAALVLSTVSLTGCVQGVACPSWAGYDTPEDAADAATAVISGRVVERARTVPMFGTDANVWVVEVDEWIKGDGPGRIDVTSIPSGCGAGPAYFGRDPFDEATEFDVAIVFLSGDADEWQGLSPVQGIAPAAPGGGVPSAWPDAP</sequence>
<reference evidence="2" key="1">
    <citation type="submission" date="2021-04" db="EMBL/GenBank/DDBJ databases">
        <title>Microbacterium tenobrionis sp. nov. and Microbacterium allomyrinae sp. nov., isolated from larvae of Tenobrio molitor and Allomyrina dichotoma, respectively.</title>
        <authorList>
            <person name="Lee S.D."/>
        </authorList>
    </citation>
    <scope>NUCLEOTIDE SEQUENCE</scope>
    <source>
        <strain evidence="2">BWT-G7</strain>
    </source>
</reference>
<evidence type="ECO:0000313" key="2">
    <source>
        <dbReference type="EMBL" id="MCC2032655.1"/>
    </source>
</evidence>
<protein>
    <recommendedName>
        <fullName evidence="4">Lipoprotein</fullName>
    </recommendedName>
</protein>